<keyword evidence="3" id="KW-0067">ATP-binding</keyword>
<sequence length="1024" mass="116273">MSSDAPEETGRTSPWTKVTPVMASPSNASPTDKEKEFTFIDNEPADAESSEAGSPPTPAVLPSTPPIYTYSSLIFTQHELESFGFVPKPSVEERSEEDVNDEKSNIHSAKEHDQEDNQKIEGDVGQPEMGDNEDEEDKDQEKGETDEERKPFERIEEWTTPLIKHVDPELIDDESPSRLEWLRQKRENGEENVIMDEIMSMIGIEEVKSHFLRVKERVEIAKRWKEDMRNIKLDMVLHGDDGTGKRRIAQLYAEFLYSIGAVCRQNFRQEEKQFITEEDEEEHATVIFFPNAEWFDTTDDMEKTMEIVNDRKDKVVVILAYRKFNDAREASLAATSDSRWRFGNRIFIEDYGEVEIMQFLHRLQDTAGFGTKSDAETFFKIVVQAVLKVEKSEYRNATTIEKLLQQKFDEICNRKRQRLELEWVEWTKTNTPANDQDLEAIKPKDVFTIEDIVGVEPLSSRNTSRAWKELQEMVGLDPVKKEISDLHHLIDFNRRSEQHGTKGIAIPLNRFIVGAPGVGKTTIAKIYAQTLSDGGFLSEGKIIVKRASALIGEHTGDSEEKTNKALEEAKGGILIIDDAHILYKDCSDGEDTDSYRQAIIDTLAAEVSGEPDADRSVILCGYPEEMEKMVLNANKGLQRRFPWEYSIKLDSYTEDELCQILDRLMARDGVAASERGLKVARCMLSRMRTGPQFGNAAAVEALLVQAKFRRMRRLKDADVGFADMHRHNLEAEDFDIDWERWFNSNSRTRDLFQGFVGFEQISGRFQRYQKIANGMRRFGIDPKPHIPSAFVFKGPPGTGKTSAAKKVGTIFYDLGFLSSDEVVVCSVTDLVGQYTGQTGPKVRKLFNRGLGKVLFIDEAYRLNTDDSFHEDAVGEIVDIMTRPKYAGNMVVILAGYDDDMEKLLQANSGMRSRFPTVVQFTSMKPEDCLQHLIQCLAKLDIRTLDTGAGQEQRTAVLEVFDRLGETGEWANGRDVETLAQRIIGDVFVKAGEVEDGSEAFDLEVSFEEVLNHLEMILEERVSEI</sequence>
<dbReference type="EMBL" id="JAADJG010000200">
    <property type="protein sequence ID" value="KAF4452058.1"/>
    <property type="molecule type" value="Genomic_DNA"/>
</dbReference>
<name>A0A8H4P021_9HYPO</name>
<evidence type="ECO:0000256" key="1">
    <source>
        <dbReference type="ARBA" id="ARBA00010378"/>
    </source>
</evidence>
<feature type="domain" description="AAA+ ATPase" evidence="5">
    <location>
        <begin position="506"/>
        <end position="624"/>
    </location>
</feature>
<dbReference type="SMART" id="SM00382">
    <property type="entry name" value="AAA"/>
    <property type="match status" value="2"/>
</dbReference>
<comment type="similarity">
    <text evidence="1">Belongs to the CbxX/CfxQ family.</text>
</comment>
<organism evidence="6 7">
    <name type="scientific">Fusarium austroafricanum</name>
    <dbReference type="NCBI Taxonomy" id="2364996"/>
    <lineage>
        <taxon>Eukaryota</taxon>
        <taxon>Fungi</taxon>
        <taxon>Dikarya</taxon>
        <taxon>Ascomycota</taxon>
        <taxon>Pezizomycotina</taxon>
        <taxon>Sordariomycetes</taxon>
        <taxon>Hypocreomycetidae</taxon>
        <taxon>Hypocreales</taxon>
        <taxon>Nectriaceae</taxon>
        <taxon>Fusarium</taxon>
        <taxon>Fusarium concolor species complex</taxon>
    </lineage>
</organism>
<dbReference type="Pfam" id="PF00004">
    <property type="entry name" value="AAA"/>
    <property type="match status" value="2"/>
</dbReference>
<dbReference type="InterPro" id="IPR003959">
    <property type="entry name" value="ATPase_AAA_core"/>
</dbReference>
<evidence type="ECO:0000313" key="6">
    <source>
        <dbReference type="EMBL" id="KAF4452058.1"/>
    </source>
</evidence>
<dbReference type="OrthoDB" id="2423195at2759"/>
<evidence type="ECO:0000256" key="2">
    <source>
        <dbReference type="ARBA" id="ARBA00022741"/>
    </source>
</evidence>
<evidence type="ECO:0000256" key="4">
    <source>
        <dbReference type="SAM" id="MobiDB-lite"/>
    </source>
</evidence>
<dbReference type="PANTHER" id="PTHR43392">
    <property type="entry name" value="AAA-TYPE ATPASE FAMILY PROTEIN / ANKYRIN REPEAT FAMILY PROTEIN"/>
    <property type="match status" value="1"/>
</dbReference>
<feature type="compositionally biased region" description="Basic and acidic residues" evidence="4">
    <location>
        <begin position="139"/>
        <end position="156"/>
    </location>
</feature>
<feature type="region of interest" description="Disordered" evidence="4">
    <location>
        <begin position="86"/>
        <end position="156"/>
    </location>
</feature>
<dbReference type="Gene3D" id="1.10.8.60">
    <property type="match status" value="1"/>
</dbReference>
<feature type="compositionally biased region" description="Pro residues" evidence="4">
    <location>
        <begin position="55"/>
        <end position="65"/>
    </location>
</feature>
<dbReference type="AlphaFoldDB" id="A0A8H4P021"/>
<feature type="compositionally biased region" description="Basic and acidic residues" evidence="4">
    <location>
        <begin position="101"/>
        <end position="122"/>
    </location>
</feature>
<evidence type="ECO:0000259" key="5">
    <source>
        <dbReference type="SMART" id="SM00382"/>
    </source>
</evidence>
<feature type="domain" description="AAA+ ATPase" evidence="5">
    <location>
        <begin position="786"/>
        <end position="924"/>
    </location>
</feature>
<dbReference type="GO" id="GO:0005524">
    <property type="term" value="F:ATP binding"/>
    <property type="evidence" value="ECO:0007669"/>
    <property type="project" value="UniProtKB-KW"/>
</dbReference>
<dbReference type="Gene3D" id="3.40.50.300">
    <property type="entry name" value="P-loop containing nucleotide triphosphate hydrolases"/>
    <property type="match status" value="3"/>
</dbReference>
<protein>
    <submittedName>
        <fullName evidence="6">Nfx1-type zinc finger-containing protein 1 protein</fullName>
    </submittedName>
</protein>
<dbReference type="Proteomes" id="UP000605986">
    <property type="component" value="Unassembled WGS sequence"/>
</dbReference>
<gene>
    <name evidence="6" type="ORF">F53441_4989</name>
</gene>
<evidence type="ECO:0000256" key="3">
    <source>
        <dbReference type="ARBA" id="ARBA00022840"/>
    </source>
</evidence>
<proteinExistence type="inferred from homology"/>
<feature type="region of interest" description="Disordered" evidence="4">
    <location>
        <begin position="1"/>
        <end position="66"/>
    </location>
</feature>
<evidence type="ECO:0000313" key="7">
    <source>
        <dbReference type="Proteomes" id="UP000605986"/>
    </source>
</evidence>
<dbReference type="InterPro" id="IPR027417">
    <property type="entry name" value="P-loop_NTPase"/>
</dbReference>
<dbReference type="PRINTS" id="PR00819">
    <property type="entry name" value="CBXCFQXSUPER"/>
</dbReference>
<comment type="caution">
    <text evidence="6">The sequence shown here is derived from an EMBL/GenBank/DDBJ whole genome shotgun (WGS) entry which is preliminary data.</text>
</comment>
<dbReference type="PANTHER" id="PTHR43392:SF2">
    <property type="entry name" value="AAA-TYPE ATPASE FAMILY PROTEIN _ ANKYRIN REPEAT FAMILY PROTEIN"/>
    <property type="match status" value="1"/>
</dbReference>
<keyword evidence="7" id="KW-1185">Reference proteome</keyword>
<dbReference type="SUPFAM" id="SSF52540">
    <property type="entry name" value="P-loop containing nucleoside triphosphate hydrolases"/>
    <property type="match status" value="3"/>
</dbReference>
<dbReference type="InterPro" id="IPR003593">
    <property type="entry name" value="AAA+_ATPase"/>
</dbReference>
<dbReference type="InterPro" id="IPR000641">
    <property type="entry name" value="CbxX/CfxQ"/>
</dbReference>
<dbReference type="FunFam" id="3.40.50.300:FF:000216">
    <property type="entry name" value="Type VII secretion ATPase EccA"/>
    <property type="match status" value="2"/>
</dbReference>
<reference evidence="6" key="1">
    <citation type="submission" date="2020-01" db="EMBL/GenBank/DDBJ databases">
        <title>Identification and distribution of gene clusters putatively required for synthesis of sphingolipid metabolism inhibitors in phylogenetically diverse species of the filamentous fungus Fusarium.</title>
        <authorList>
            <person name="Kim H.-S."/>
            <person name="Busman M."/>
            <person name="Brown D.W."/>
            <person name="Divon H."/>
            <person name="Uhlig S."/>
            <person name="Proctor R.H."/>
        </authorList>
    </citation>
    <scope>NUCLEOTIDE SEQUENCE</scope>
    <source>
        <strain evidence="6">NRRL 53441</strain>
    </source>
</reference>
<dbReference type="InterPro" id="IPR050773">
    <property type="entry name" value="CbxX/CfxQ_RuBisCO_ESX"/>
</dbReference>
<dbReference type="GO" id="GO:0016887">
    <property type="term" value="F:ATP hydrolysis activity"/>
    <property type="evidence" value="ECO:0007669"/>
    <property type="project" value="InterPro"/>
</dbReference>
<accession>A0A8H4P021</accession>
<keyword evidence="2" id="KW-0547">Nucleotide-binding</keyword>